<accession>A0AAD5WUQ2</accession>
<evidence type="ECO:0000259" key="1">
    <source>
        <dbReference type="Pfam" id="PF06985"/>
    </source>
</evidence>
<feature type="domain" description="Heterokaryon incompatibility" evidence="1">
    <location>
        <begin position="26"/>
        <end position="108"/>
    </location>
</feature>
<gene>
    <name evidence="2" type="ORF">MKZ38_009398</name>
</gene>
<dbReference type="Proteomes" id="UP001201980">
    <property type="component" value="Unassembled WGS sequence"/>
</dbReference>
<dbReference type="InterPro" id="IPR027417">
    <property type="entry name" value="P-loop_NTPase"/>
</dbReference>
<dbReference type="PANTHER" id="PTHR10622:SF11">
    <property type="entry name" value="HET-DOMAIN-CONTAINING PROTEIN"/>
    <property type="match status" value="1"/>
</dbReference>
<dbReference type="SUPFAM" id="SSF52540">
    <property type="entry name" value="P-loop containing nucleoside triphosphate hydrolases"/>
    <property type="match status" value="1"/>
</dbReference>
<evidence type="ECO:0000313" key="3">
    <source>
        <dbReference type="Proteomes" id="UP001201980"/>
    </source>
</evidence>
<dbReference type="InterPro" id="IPR010730">
    <property type="entry name" value="HET"/>
</dbReference>
<organism evidence="2 3">
    <name type="scientific">Zalerion maritima</name>
    <dbReference type="NCBI Taxonomy" id="339359"/>
    <lineage>
        <taxon>Eukaryota</taxon>
        <taxon>Fungi</taxon>
        <taxon>Dikarya</taxon>
        <taxon>Ascomycota</taxon>
        <taxon>Pezizomycotina</taxon>
        <taxon>Sordariomycetes</taxon>
        <taxon>Lulworthiomycetidae</taxon>
        <taxon>Lulworthiales</taxon>
        <taxon>Lulworthiaceae</taxon>
        <taxon>Zalerion</taxon>
    </lineage>
</organism>
<dbReference type="Pfam" id="PF06985">
    <property type="entry name" value="HET"/>
    <property type="match status" value="1"/>
</dbReference>
<dbReference type="Gene3D" id="3.40.50.300">
    <property type="entry name" value="P-loop containing nucleotide triphosphate hydrolases"/>
    <property type="match status" value="1"/>
</dbReference>
<proteinExistence type="predicted"/>
<sequence length="417" mass="46921">MRLLECRPDGGFAVTGNLAGNEDLKYAVLSYRWGSEEVFFEDLVNGTSGDKDGYKKLKFCAERARHNGLRYFWVDTCCINKFSKPELSKAINSMFRWYKKATRCYVFLPDVSVPDPANVLRQDTWAMSLKESEWFTRGWTLQELIAPRSVEFFSTEGHLLGDKTSLGHLICKITGIPTEVLQNRASGHFSLSDVTEWSRTRETTEPEDKIYCLLSMLGIFMAPSYGEGIDNATKRLNDELERAGTKTVFIVPYARNRNFVGYKSQLAELEQMVRDDQQATKIAITGPGGIGKSQLALELAYRTREEYAVFWISATDMDSFSQGCLYIAQKLAIPGWDNEKEDARRLFQLHLGARAGKWLLIYDDADDASLGVGEESSSQAIALLDFMPRSDQGTVIFTTAMSDTAKILAPENTVELP</sequence>
<dbReference type="AlphaFoldDB" id="A0AAD5WUQ2"/>
<protein>
    <submittedName>
        <fullName evidence="2">HET-domain-containing protein</fullName>
    </submittedName>
</protein>
<reference evidence="2" key="1">
    <citation type="submission" date="2022-07" db="EMBL/GenBank/DDBJ databases">
        <title>Draft genome sequence of Zalerion maritima ATCC 34329, a (micro)plastics degrading marine fungus.</title>
        <authorList>
            <person name="Paco A."/>
            <person name="Goncalves M.F.M."/>
            <person name="Rocha-Santos T.A.P."/>
            <person name="Alves A."/>
        </authorList>
    </citation>
    <scope>NUCLEOTIDE SEQUENCE</scope>
    <source>
        <strain evidence="2">ATCC 34329</strain>
    </source>
</reference>
<evidence type="ECO:0000313" key="2">
    <source>
        <dbReference type="EMBL" id="KAJ2903746.1"/>
    </source>
</evidence>
<name>A0AAD5WUQ2_9PEZI</name>
<dbReference type="EMBL" id="JAKWBI020000072">
    <property type="protein sequence ID" value="KAJ2903746.1"/>
    <property type="molecule type" value="Genomic_DNA"/>
</dbReference>
<comment type="caution">
    <text evidence="2">The sequence shown here is derived from an EMBL/GenBank/DDBJ whole genome shotgun (WGS) entry which is preliminary data.</text>
</comment>
<keyword evidence="3" id="KW-1185">Reference proteome</keyword>
<dbReference type="PANTHER" id="PTHR10622">
    <property type="entry name" value="HET DOMAIN-CONTAINING PROTEIN"/>
    <property type="match status" value="1"/>
</dbReference>